<dbReference type="InterPro" id="IPR000719">
    <property type="entry name" value="Prot_kinase_dom"/>
</dbReference>
<evidence type="ECO:0000313" key="4">
    <source>
        <dbReference type="Proteomes" id="UP000002058"/>
    </source>
</evidence>
<proteinExistence type="predicted"/>
<dbReference type="GeneID" id="8439613"/>
<dbReference type="EMBL" id="CH476616">
    <property type="protein sequence ID" value="EEP78337.1"/>
    <property type="molecule type" value="Genomic_DNA"/>
</dbReference>
<dbReference type="Pfam" id="PF00069">
    <property type="entry name" value="Pkinase"/>
    <property type="match status" value="1"/>
</dbReference>
<dbReference type="InParanoid" id="C4JPL1"/>
<dbReference type="Gene3D" id="1.10.510.10">
    <property type="entry name" value="Transferase(Phosphotransferase) domain 1"/>
    <property type="match status" value="1"/>
</dbReference>
<dbReference type="HOGENOM" id="CLU_000288_31_3_1"/>
<accession>C4JPL1</accession>
<dbReference type="PROSITE" id="PS50011">
    <property type="entry name" value="PROTEIN_KINASE_DOM"/>
    <property type="match status" value="1"/>
</dbReference>
<name>C4JPL1_UNCRE</name>
<feature type="compositionally biased region" description="Low complexity" evidence="1">
    <location>
        <begin position="7"/>
        <end position="19"/>
    </location>
</feature>
<dbReference type="eggNOG" id="KOG0192">
    <property type="taxonomic scope" value="Eukaryota"/>
</dbReference>
<organism evidence="3 4">
    <name type="scientific">Uncinocarpus reesii (strain UAMH 1704)</name>
    <dbReference type="NCBI Taxonomy" id="336963"/>
    <lineage>
        <taxon>Eukaryota</taxon>
        <taxon>Fungi</taxon>
        <taxon>Dikarya</taxon>
        <taxon>Ascomycota</taxon>
        <taxon>Pezizomycotina</taxon>
        <taxon>Eurotiomycetes</taxon>
        <taxon>Eurotiomycetidae</taxon>
        <taxon>Onygenales</taxon>
        <taxon>Onygenaceae</taxon>
        <taxon>Uncinocarpus</taxon>
    </lineage>
</organism>
<feature type="region of interest" description="Disordered" evidence="1">
    <location>
        <begin position="1"/>
        <end position="32"/>
    </location>
</feature>
<dbReference type="KEGG" id="ure:UREG_03183"/>
<dbReference type="Proteomes" id="UP000002058">
    <property type="component" value="Unassembled WGS sequence"/>
</dbReference>
<evidence type="ECO:0000313" key="3">
    <source>
        <dbReference type="EMBL" id="EEP78337.1"/>
    </source>
</evidence>
<dbReference type="STRING" id="336963.C4JPL1"/>
<dbReference type="GO" id="GO:0005524">
    <property type="term" value="F:ATP binding"/>
    <property type="evidence" value="ECO:0007669"/>
    <property type="project" value="InterPro"/>
</dbReference>
<evidence type="ECO:0000256" key="1">
    <source>
        <dbReference type="SAM" id="MobiDB-lite"/>
    </source>
</evidence>
<keyword evidence="4" id="KW-1185">Reference proteome</keyword>
<evidence type="ECO:0000259" key="2">
    <source>
        <dbReference type="PROSITE" id="PS50011"/>
    </source>
</evidence>
<dbReference type="GO" id="GO:0005737">
    <property type="term" value="C:cytoplasm"/>
    <property type="evidence" value="ECO:0007669"/>
    <property type="project" value="TreeGrafter"/>
</dbReference>
<dbReference type="GO" id="GO:0004674">
    <property type="term" value="F:protein serine/threonine kinase activity"/>
    <property type="evidence" value="ECO:0007669"/>
    <property type="project" value="TreeGrafter"/>
</dbReference>
<dbReference type="OrthoDB" id="1668230at2759"/>
<dbReference type="AlphaFoldDB" id="C4JPL1"/>
<feature type="domain" description="Protein kinase" evidence="2">
    <location>
        <begin position="62"/>
        <end position="307"/>
    </location>
</feature>
<protein>
    <recommendedName>
        <fullName evidence="2">Protein kinase domain-containing protein</fullName>
    </recommendedName>
</protein>
<dbReference type="VEuPathDB" id="FungiDB:UREG_03183"/>
<dbReference type="InterPro" id="IPR053235">
    <property type="entry name" value="Ser_Thr_kinase"/>
</dbReference>
<gene>
    <name evidence="3" type="ORF">UREG_03183</name>
</gene>
<dbReference type="SUPFAM" id="SSF56112">
    <property type="entry name" value="Protein kinase-like (PK-like)"/>
    <property type="match status" value="1"/>
</dbReference>
<dbReference type="InterPro" id="IPR011009">
    <property type="entry name" value="Kinase-like_dom_sf"/>
</dbReference>
<sequence length="307" mass="34241">MTQADLVPAPADAVPVSSPVDPPVENKLPPTPEGYIRVRNLTDCPSDWDPDELVQETFIKGPPDGERLVVCGVGCLYYWPDDPSRVVKVARSTPEANAQIEIEKRIYSRFEEKGYHPNIIKCLRYDDSGIYLERAEHGSLTAYFEEGGDASLTERLQWSYDLADAIQYLHDLGIRHADLVGRNILLDSSRRVRLCDFGGSGIDGEKPIVVSSVYYGHPDDDERTACTVKAELHTLGSVIYEISTSRMPFHDKRGYDVGQLFKKGIYPDVKDIVLGDVIAKCWAGEFTTAREVAESIKFAKGRALQET</sequence>
<dbReference type="RefSeq" id="XP_002543666.1">
    <property type="nucleotide sequence ID" value="XM_002543620.1"/>
</dbReference>
<reference evidence="4" key="1">
    <citation type="journal article" date="2009" name="Genome Res.">
        <title>Comparative genomic analyses of the human fungal pathogens Coccidioides and their relatives.</title>
        <authorList>
            <person name="Sharpton T.J."/>
            <person name="Stajich J.E."/>
            <person name="Rounsley S.D."/>
            <person name="Gardner M.J."/>
            <person name="Wortman J.R."/>
            <person name="Jordar V.S."/>
            <person name="Maiti R."/>
            <person name="Kodira C.D."/>
            <person name="Neafsey D.E."/>
            <person name="Zeng Q."/>
            <person name="Hung C.-Y."/>
            <person name="McMahan C."/>
            <person name="Muszewska A."/>
            <person name="Grynberg M."/>
            <person name="Mandel M.A."/>
            <person name="Kellner E.M."/>
            <person name="Barker B.M."/>
            <person name="Galgiani J.N."/>
            <person name="Orbach M.J."/>
            <person name="Kirkland T.N."/>
            <person name="Cole G.T."/>
            <person name="Henn M.R."/>
            <person name="Birren B.W."/>
            <person name="Taylor J.W."/>
        </authorList>
    </citation>
    <scope>NUCLEOTIDE SEQUENCE [LARGE SCALE GENOMIC DNA]</scope>
    <source>
        <strain evidence="4">UAMH 1704</strain>
    </source>
</reference>
<dbReference type="PANTHER" id="PTHR24361">
    <property type="entry name" value="MITOGEN-ACTIVATED KINASE KINASE KINASE"/>
    <property type="match status" value="1"/>
</dbReference>